<keyword evidence="4" id="KW-1185">Reference proteome</keyword>
<reference evidence="3 4" key="1">
    <citation type="journal article" date="2004" name="Nature">
        <title>Genome evolution in yeasts.</title>
        <authorList>
            <consortium name="Genolevures"/>
            <person name="Dujon B."/>
            <person name="Sherman D."/>
            <person name="Fischer G."/>
            <person name="Durrens P."/>
            <person name="Casaregola S."/>
            <person name="Lafontaine I."/>
            <person name="de Montigny J."/>
            <person name="Marck C."/>
            <person name="Neuveglise C."/>
            <person name="Talla E."/>
            <person name="Goffard N."/>
            <person name="Frangeul L."/>
            <person name="Aigle M."/>
            <person name="Anthouard V."/>
            <person name="Babour A."/>
            <person name="Barbe V."/>
            <person name="Barnay S."/>
            <person name="Blanchin S."/>
            <person name="Beckerich J.M."/>
            <person name="Beyne E."/>
            <person name="Bleykasten C."/>
            <person name="Boisrame A."/>
            <person name="Boyer J."/>
            <person name="Cattolico L."/>
            <person name="Confanioleri F."/>
            <person name="de Daruvar A."/>
            <person name="Despons L."/>
            <person name="Fabre E."/>
            <person name="Fairhead C."/>
            <person name="Ferry-Dumazet H."/>
            <person name="Groppi A."/>
            <person name="Hantraye F."/>
            <person name="Hennequin C."/>
            <person name="Jauniaux N."/>
            <person name="Joyet P."/>
            <person name="Kachouri R."/>
            <person name="Kerrest A."/>
            <person name="Koszul R."/>
            <person name="Lemaire M."/>
            <person name="Lesur I."/>
            <person name="Ma L."/>
            <person name="Muller H."/>
            <person name="Nicaud J.M."/>
            <person name="Nikolski M."/>
            <person name="Oztas S."/>
            <person name="Ozier-Kalogeropoulos O."/>
            <person name="Pellenz S."/>
            <person name="Potier S."/>
            <person name="Richard G.F."/>
            <person name="Straub M.L."/>
            <person name="Suleau A."/>
            <person name="Swennene D."/>
            <person name="Tekaia F."/>
            <person name="Wesolowski-Louvel M."/>
            <person name="Westhof E."/>
            <person name="Wirth B."/>
            <person name="Zeniou-Meyer M."/>
            <person name="Zivanovic I."/>
            <person name="Bolotin-Fukuhara M."/>
            <person name="Thierry A."/>
            <person name="Bouchier C."/>
            <person name="Caudron B."/>
            <person name="Scarpelli C."/>
            <person name="Gaillardin C."/>
            <person name="Weissenbach J."/>
            <person name="Wincker P."/>
            <person name="Souciet J.L."/>
        </authorList>
    </citation>
    <scope>NUCLEOTIDE SEQUENCE [LARGE SCALE GENOMIC DNA]</scope>
    <source>
        <strain evidence="4">CLIB 122 / E 150</strain>
    </source>
</reference>
<evidence type="ECO:0000313" key="4">
    <source>
        <dbReference type="Proteomes" id="UP000001300"/>
    </source>
</evidence>
<dbReference type="GO" id="GO:0005789">
    <property type="term" value="C:endoplasmic reticulum membrane"/>
    <property type="evidence" value="ECO:0007669"/>
    <property type="project" value="EnsemblFungi"/>
</dbReference>
<feature type="domain" description="SAC" evidence="2">
    <location>
        <begin position="103"/>
        <end position="445"/>
    </location>
</feature>
<dbReference type="GO" id="GO:0052629">
    <property type="term" value="F:phosphatidylinositol-3,5-bisphosphate 3-phosphatase activity"/>
    <property type="evidence" value="ECO:0007669"/>
    <property type="project" value="EnsemblFungi"/>
</dbReference>
<dbReference type="GO" id="GO:0005783">
    <property type="term" value="C:endoplasmic reticulum"/>
    <property type="evidence" value="ECO:0000318"/>
    <property type="project" value="GO_Central"/>
</dbReference>
<keyword evidence="1" id="KW-1133">Transmembrane helix</keyword>
<dbReference type="VEuPathDB" id="FungiDB:YALI0_D05995g"/>
<dbReference type="KEGG" id="yli:2910855"/>
<accession>Q6CA45</accession>
<keyword evidence="1" id="KW-0812">Transmembrane</keyword>
<dbReference type="PROSITE" id="PS50275">
    <property type="entry name" value="SAC"/>
    <property type="match status" value="1"/>
</dbReference>
<dbReference type="AlphaFoldDB" id="Q6CA45"/>
<dbReference type="InterPro" id="IPR002013">
    <property type="entry name" value="SAC_dom"/>
</dbReference>
<dbReference type="GO" id="GO:0032541">
    <property type="term" value="C:cortical endoplasmic reticulum"/>
    <property type="evidence" value="ECO:0007669"/>
    <property type="project" value="EnsemblFungi"/>
</dbReference>
<name>Q6CA45_YARLI</name>
<dbReference type="Proteomes" id="UP000001300">
    <property type="component" value="Chromosome D"/>
</dbReference>
<dbReference type="FunCoup" id="Q6CA45">
    <property type="interactions" value="1400"/>
</dbReference>
<dbReference type="STRING" id="284591.Q6CA45"/>
<protein>
    <submittedName>
        <fullName evidence="3">YALI0D05995p</fullName>
    </submittedName>
</protein>
<feature type="transmembrane region" description="Helical" evidence="1">
    <location>
        <begin position="540"/>
        <end position="559"/>
    </location>
</feature>
<dbReference type="PANTHER" id="PTHR45662">
    <property type="entry name" value="PHOSPHATIDYLINOSITIDE PHOSPHATASE SAC1"/>
    <property type="match status" value="1"/>
</dbReference>
<dbReference type="GO" id="GO:0043812">
    <property type="term" value="F:phosphatidylinositol-4-phosphate phosphatase activity"/>
    <property type="evidence" value="ECO:0000318"/>
    <property type="project" value="GO_Central"/>
</dbReference>
<dbReference type="OMA" id="ITKAQPV"/>
<evidence type="ECO:0000313" key="3">
    <source>
        <dbReference type="EMBL" id="CAG80655.1"/>
    </source>
</evidence>
<dbReference type="GO" id="GO:0000139">
    <property type="term" value="C:Golgi membrane"/>
    <property type="evidence" value="ECO:0007669"/>
    <property type="project" value="EnsemblFungi"/>
</dbReference>
<dbReference type="RefSeq" id="XP_502467.1">
    <property type="nucleotide sequence ID" value="XM_502467.1"/>
</dbReference>
<organism evidence="3 4">
    <name type="scientific">Yarrowia lipolytica (strain CLIB 122 / E 150)</name>
    <name type="common">Yeast</name>
    <name type="synonym">Candida lipolytica</name>
    <dbReference type="NCBI Taxonomy" id="284591"/>
    <lineage>
        <taxon>Eukaryota</taxon>
        <taxon>Fungi</taxon>
        <taxon>Dikarya</taxon>
        <taxon>Ascomycota</taxon>
        <taxon>Saccharomycotina</taxon>
        <taxon>Dipodascomycetes</taxon>
        <taxon>Dipodascales</taxon>
        <taxon>Dipodascales incertae sedis</taxon>
        <taxon>Yarrowia</taxon>
    </lineage>
</organism>
<dbReference type="GO" id="GO:0017059">
    <property type="term" value="C:serine palmitoyltransferase complex"/>
    <property type="evidence" value="ECO:0007669"/>
    <property type="project" value="EnsemblFungi"/>
</dbReference>
<dbReference type="Pfam" id="PF02383">
    <property type="entry name" value="Syja_N"/>
    <property type="match status" value="1"/>
</dbReference>
<gene>
    <name evidence="3" type="ORF">YALI0_D05995g</name>
</gene>
<dbReference type="HOGENOM" id="CLU_003016_7_4_1"/>
<dbReference type="EMBL" id="CR382130">
    <property type="protein sequence ID" value="CAG80655.1"/>
    <property type="molecule type" value="Genomic_DNA"/>
</dbReference>
<dbReference type="GO" id="GO:0072517">
    <property type="term" value="C:host cell viral assembly compartment"/>
    <property type="evidence" value="ECO:0007669"/>
    <property type="project" value="EnsemblFungi"/>
</dbReference>
<evidence type="ECO:0000259" key="2">
    <source>
        <dbReference type="PROSITE" id="PS50275"/>
    </source>
</evidence>
<dbReference type="OrthoDB" id="405996at2759"/>
<feature type="transmembrane region" description="Helical" evidence="1">
    <location>
        <begin position="512"/>
        <end position="534"/>
    </location>
</feature>
<evidence type="ECO:0000256" key="1">
    <source>
        <dbReference type="SAM" id="Phobius"/>
    </source>
</evidence>
<dbReference type="GO" id="GO:0046856">
    <property type="term" value="P:phosphatidylinositol dephosphorylation"/>
    <property type="evidence" value="ECO:0000318"/>
    <property type="project" value="GO_Central"/>
</dbReference>
<dbReference type="GO" id="GO:0004438">
    <property type="term" value="F:phosphatidylinositol-3-phosphate phosphatase activity"/>
    <property type="evidence" value="ECO:0007669"/>
    <property type="project" value="EnsemblFungi"/>
</dbReference>
<proteinExistence type="predicted"/>
<dbReference type="GO" id="GO:0061909">
    <property type="term" value="P:autophagosome-lysosome fusion"/>
    <property type="evidence" value="ECO:0007669"/>
    <property type="project" value="EnsemblFungi"/>
</dbReference>
<dbReference type="PANTHER" id="PTHR45662:SF2">
    <property type="entry name" value="PHOSPHATIDYLINOSITOL-3-PHOSPHATASE SAC1"/>
    <property type="match status" value="1"/>
</dbReference>
<sequence>MKYAEDHNGYYFQLPGEKTSLTIAKGSGAIAANEGVVAPGGKEIAAIVGTIRLLASQYIIVASKTETVGAIFGQQVHRVTAFDILPINGGSADPQEQQYLKILQFHLDSSRLYFCRTWDLTTSLQAQSHAQRAPGVSFETADERFFWNKYVCTDLIDAARTQPGVALFVTPMSFGFVELSQSTINGRSITFGVITRRSRHRAGTRYFRRGIDAHGNVANFNETEQLLIVEGTAEPPRVFSYLQTRGSVPVYWGEVINLKYKPNLQIGQPATDAAKLHFDDQIKRYGRNYLVNLVNQKGYELPVKRAYEQLVDQLGYPEDQVSYVYFDFHHECSKMRWHRVLLLIERLQELGLDQQGYFEATLMPNRQLQPQANQTSVVRTNCMDCLDRTNVVQSTLGRWVLQKQFEAAGILAPGQKWETTEPKFELIFRNVWADNANAVSVTYSGTGALKTDFTRLGKRTKQGALNDGLNSATRYIKNNFQDGIRQDSFDLFLGNYVPYSGRPARFYDVRPILFQAVPYMVLSAVVLILCATFFPRQDLSALVSRSFVGFWVLVLVWSVRYMTKNGLQFVNWPKLIKPDFVSENEIVNNGKVSGIVYKVGDSDRVNKLD</sequence>
<keyword evidence="1" id="KW-0472">Membrane</keyword>
<dbReference type="InParanoid" id="Q6CA45"/>
<dbReference type="GO" id="GO:0005797">
    <property type="term" value="C:Golgi medial cisterna"/>
    <property type="evidence" value="ECO:0007669"/>
    <property type="project" value="EnsemblFungi"/>
</dbReference>